<evidence type="ECO:0000313" key="1">
    <source>
        <dbReference type="EMBL" id="KIH67690.1"/>
    </source>
</evidence>
<keyword evidence="2" id="KW-1185">Reference proteome</keyword>
<gene>
    <name evidence="1" type="ORF">ANCDUO_01980</name>
</gene>
<dbReference type="OrthoDB" id="10055660at2759"/>
<evidence type="ECO:0000313" key="2">
    <source>
        <dbReference type="Proteomes" id="UP000054047"/>
    </source>
</evidence>
<dbReference type="PANTHER" id="PTHR10492">
    <property type="match status" value="1"/>
</dbReference>
<organism evidence="1 2">
    <name type="scientific">Ancylostoma duodenale</name>
    <dbReference type="NCBI Taxonomy" id="51022"/>
    <lineage>
        <taxon>Eukaryota</taxon>
        <taxon>Metazoa</taxon>
        <taxon>Ecdysozoa</taxon>
        <taxon>Nematoda</taxon>
        <taxon>Chromadorea</taxon>
        <taxon>Rhabditida</taxon>
        <taxon>Rhabditina</taxon>
        <taxon>Rhabditomorpha</taxon>
        <taxon>Strongyloidea</taxon>
        <taxon>Ancylostomatidae</taxon>
        <taxon>Ancylostomatinae</taxon>
        <taxon>Ancylostoma</taxon>
    </lineage>
</organism>
<evidence type="ECO:0008006" key="3">
    <source>
        <dbReference type="Google" id="ProtNLM"/>
    </source>
</evidence>
<name>A0A0C2H1N5_9BILA</name>
<dbReference type="Proteomes" id="UP000054047">
    <property type="component" value="Unassembled WGS sequence"/>
</dbReference>
<dbReference type="AlphaFoldDB" id="A0A0C2H1N5"/>
<proteinExistence type="predicted"/>
<sequence>MAADAKPRNAEHVDAAVQAYLPDPEVDHKLFGIVAKNMIHRRCGARDPQAPCMKDGKCSKKFPKDFRESTDVDIDGYPKCKRPNNGRTVVIGGETFDNQHVVPYNRYLLLLLNAHINVEVCGYIQAVKYLYEYVYKGPDRASLRLLQRNVSGQINEILAFLDARYVCAPEAVHHIFKFECQLKSDSVCRLQVHLPDFQTVAFLAGEEQEALTAAAHKDTTLTAWFKLNREYEQKEQNGVDLRGTVDPRTLYYSQIPEFFFF</sequence>
<dbReference type="EMBL" id="KN726601">
    <property type="protein sequence ID" value="KIH67690.1"/>
    <property type="molecule type" value="Genomic_DNA"/>
</dbReference>
<accession>A0A0C2H1N5</accession>
<protein>
    <recommendedName>
        <fullName evidence="3">Helitron helicase-like domain-containing protein</fullName>
    </recommendedName>
</protein>
<reference evidence="1 2" key="1">
    <citation type="submission" date="2013-12" db="EMBL/GenBank/DDBJ databases">
        <title>Draft genome of the parsitic nematode Ancylostoma duodenale.</title>
        <authorList>
            <person name="Mitreva M."/>
        </authorList>
    </citation>
    <scope>NUCLEOTIDE SEQUENCE [LARGE SCALE GENOMIC DNA]</scope>
    <source>
        <strain evidence="1 2">Zhejiang</strain>
    </source>
</reference>